<dbReference type="RefSeq" id="WP_004517584.1">
    <property type="nucleotide sequence ID" value="NZ_FNOF01000035.1"/>
</dbReference>
<feature type="compositionally biased region" description="Acidic residues" evidence="1">
    <location>
        <begin position="306"/>
        <end position="321"/>
    </location>
</feature>
<reference evidence="2 3" key="1">
    <citation type="submission" date="2016-10" db="EMBL/GenBank/DDBJ databases">
        <authorList>
            <person name="de Groot N.N."/>
        </authorList>
    </citation>
    <scope>NUCLEOTIDE SEQUENCE [LARGE SCALE GENOMIC DNA]</scope>
    <source>
        <strain evidence="2 3">DSM 3756</strain>
    </source>
</reference>
<dbReference type="EMBL" id="FNOF01000035">
    <property type="protein sequence ID" value="SDX35437.1"/>
    <property type="molecule type" value="Genomic_DNA"/>
</dbReference>
<evidence type="ECO:0000313" key="3">
    <source>
        <dbReference type="Proteomes" id="UP000182573"/>
    </source>
</evidence>
<organism evidence="2 3">
    <name type="scientific">Haloarcula vallismortis</name>
    <name type="common">Halobacterium vallismortis</name>
    <dbReference type="NCBI Taxonomy" id="28442"/>
    <lineage>
        <taxon>Archaea</taxon>
        <taxon>Methanobacteriati</taxon>
        <taxon>Methanobacteriota</taxon>
        <taxon>Stenosarchaea group</taxon>
        <taxon>Halobacteria</taxon>
        <taxon>Halobacteriales</taxon>
        <taxon>Haloarculaceae</taxon>
        <taxon>Haloarcula</taxon>
    </lineage>
</organism>
<proteinExistence type="predicted"/>
<evidence type="ECO:0000256" key="1">
    <source>
        <dbReference type="SAM" id="MobiDB-lite"/>
    </source>
</evidence>
<name>A0A1H3B0I8_HALVA</name>
<dbReference type="STRING" id="28442.SAMN05443574_13511"/>
<dbReference type="AlphaFoldDB" id="A0A1H3B0I8"/>
<feature type="region of interest" description="Disordered" evidence="1">
    <location>
        <begin position="306"/>
        <end position="418"/>
    </location>
</feature>
<protein>
    <submittedName>
        <fullName evidence="2">Uncharacterized protein</fullName>
    </submittedName>
</protein>
<gene>
    <name evidence="2" type="ORF">SAMN05443574_13511</name>
</gene>
<dbReference type="Proteomes" id="UP000182573">
    <property type="component" value="Unassembled WGS sequence"/>
</dbReference>
<evidence type="ECO:0000313" key="2">
    <source>
        <dbReference type="EMBL" id="SDX35437.1"/>
    </source>
</evidence>
<feature type="compositionally biased region" description="Acidic residues" evidence="1">
    <location>
        <begin position="330"/>
        <end position="346"/>
    </location>
</feature>
<sequence length="447" mass="49763">MPVWHVAAHGVVGVTTSSRVKLGWEVPDDRWAEFTEKVEEEWGESRLYAGVQIEQSWREYRDVHPLEDHANRLLEAAGLSRETDEKKNLPGVPSLADTESSRQFVRVHEDVKQEMEQYAAAHGLSKHEVLRGVIAWYLGGSREERLVEKFDRVVPEAERAFAEATDDGPETADGLSKSERVTRKIARSLGDSFSENDLEDAIDAETTGTDYYHDEYTPRVVEYKGVKRWEKGSGPDIFLPPETWRAKQTTEIVSELGGDYETPPPAFTRQEFAQAADRAGIEVSPENRETVNEYKDRVLDRIEFAWSEETEQFEPVDDPDAETGSAPPTDDVEATDDGDVDADADTEPVTVTDRMDDLEGATQIRADGGVVTDSPPADAGPVAPPDPAPTPETDADADDEDSVRLLTPTCPTDGQMLSADAHRDGREWECPCCRQRWTPSEVFPSDV</sequence>
<accession>A0A1H3B0I8</accession>